<dbReference type="Proteomes" id="UP000320176">
    <property type="component" value="Unassembled WGS sequence"/>
</dbReference>
<evidence type="ECO:0000256" key="10">
    <source>
        <dbReference type="SAM" id="SignalP"/>
    </source>
</evidence>
<comment type="caution">
    <text evidence="12">The sequence shown here is derived from an EMBL/GenBank/DDBJ whole genome shotgun (WGS) entry which is preliminary data.</text>
</comment>
<dbReference type="Gene3D" id="1.10.4030.10">
    <property type="entry name" value="Porin chaperone SurA, peptide-binding domain"/>
    <property type="match status" value="1"/>
</dbReference>
<dbReference type="AlphaFoldDB" id="A0A5C6AT55"/>
<evidence type="ECO:0000256" key="8">
    <source>
        <dbReference type="PROSITE-ProRule" id="PRU00278"/>
    </source>
</evidence>
<name>A0A5C6AT55_9BACT</name>
<evidence type="ECO:0000313" key="13">
    <source>
        <dbReference type="Proteomes" id="UP000320176"/>
    </source>
</evidence>
<dbReference type="EMBL" id="SJPN01000004">
    <property type="protein sequence ID" value="TWU02469.1"/>
    <property type="molecule type" value="Genomic_DNA"/>
</dbReference>
<dbReference type="PANTHER" id="PTHR47529">
    <property type="entry name" value="PEPTIDYL-PROLYL CIS-TRANS ISOMERASE D"/>
    <property type="match status" value="1"/>
</dbReference>
<feature type="signal peptide" evidence="10">
    <location>
        <begin position="1"/>
        <end position="36"/>
    </location>
</feature>
<dbReference type="PROSITE" id="PS50198">
    <property type="entry name" value="PPIC_PPIASE_2"/>
    <property type="match status" value="1"/>
</dbReference>
<evidence type="ECO:0000256" key="4">
    <source>
        <dbReference type="ARBA" id="ARBA00023136"/>
    </source>
</evidence>
<accession>A0A5C6AT55</accession>
<sequence precursor="true">MPFSSCNPSCNSTSLRRSFASAVALLSMVFAVTVVAPATSEYSSTCSAQGIAQLPTRDQGNGDQGNNATELPQDPAAVLAVVGQSRILLGDVIEKVDARIKEGLKQANTTVPEEQLREIRLGLVRQELVQLIRSKTMRELFLLEQVATQTAEKRREISKMMDQRAREMFREGELKKLQEVHETEDLAKIDAILRKQGSSIAARQRNFTDAMLGHMYMRSKIDQDPEVTLAEINQYYLSHQEEFSHAAQARWEQLSALFAKHPSMDETQGAITEMGREAFYGGSPTFAPVAKQKSEEPFASDGGLHGWTNRGALASQAIEDQVFSIPLNEMSEVIRDDDGLHIVRVLERKPAGVTPLGDVQDKIRETLKKQKIAKAEQKMIREMEKRVPIWTRFPDDMPGSMPLPESMMGDQPLPSTADNSVNPDEIPRAASKGLLRGLLR</sequence>
<keyword evidence="8" id="KW-0697">Rotamase</keyword>
<dbReference type="GO" id="GO:0003755">
    <property type="term" value="F:peptidyl-prolyl cis-trans isomerase activity"/>
    <property type="evidence" value="ECO:0007669"/>
    <property type="project" value="UniProtKB-KW"/>
</dbReference>
<feature type="region of interest" description="Disordered" evidence="9">
    <location>
        <begin position="391"/>
        <end position="440"/>
    </location>
</feature>
<evidence type="ECO:0000256" key="6">
    <source>
        <dbReference type="ARBA" id="ARBA00040743"/>
    </source>
</evidence>
<keyword evidence="3" id="KW-0997">Cell inner membrane</keyword>
<keyword evidence="5" id="KW-0143">Chaperone</keyword>
<protein>
    <recommendedName>
        <fullName evidence="6">Periplasmic chaperone PpiD</fullName>
    </recommendedName>
    <alternativeName>
        <fullName evidence="7">Periplasmic folding chaperone</fullName>
    </alternativeName>
</protein>
<evidence type="ECO:0000256" key="2">
    <source>
        <dbReference type="ARBA" id="ARBA00022475"/>
    </source>
</evidence>
<dbReference type="PANTHER" id="PTHR47529:SF1">
    <property type="entry name" value="PERIPLASMIC CHAPERONE PPID"/>
    <property type="match status" value="1"/>
</dbReference>
<dbReference type="GO" id="GO:0005886">
    <property type="term" value="C:plasma membrane"/>
    <property type="evidence" value="ECO:0007669"/>
    <property type="project" value="UniProtKB-SubCell"/>
</dbReference>
<dbReference type="Gene3D" id="3.10.50.40">
    <property type="match status" value="1"/>
</dbReference>
<dbReference type="Pfam" id="PF13145">
    <property type="entry name" value="Rotamase_2"/>
    <property type="match status" value="1"/>
</dbReference>
<organism evidence="12 13">
    <name type="scientific">Stieleria varia</name>
    <dbReference type="NCBI Taxonomy" id="2528005"/>
    <lineage>
        <taxon>Bacteria</taxon>
        <taxon>Pseudomonadati</taxon>
        <taxon>Planctomycetota</taxon>
        <taxon>Planctomycetia</taxon>
        <taxon>Pirellulales</taxon>
        <taxon>Pirellulaceae</taxon>
        <taxon>Stieleria</taxon>
    </lineage>
</organism>
<feature type="domain" description="PpiC" evidence="11">
    <location>
        <begin position="238"/>
        <end position="347"/>
    </location>
</feature>
<dbReference type="InterPro" id="IPR046357">
    <property type="entry name" value="PPIase_dom_sf"/>
</dbReference>
<evidence type="ECO:0000313" key="12">
    <source>
        <dbReference type="EMBL" id="TWU02469.1"/>
    </source>
</evidence>
<feature type="chain" id="PRO_5022862618" description="Periplasmic chaperone PpiD" evidence="10">
    <location>
        <begin position="37"/>
        <end position="440"/>
    </location>
</feature>
<comment type="subcellular location">
    <subcellularLocation>
        <location evidence="1">Cell inner membrane</location>
        <topology evidence="1">Single-pass type II membrane protein</topology>
        <orientation evidence="1">Periplasmic side</orientation>
    </subcellularLocation>
</comment>
<gene>
    <name evidence="12" type="primary">ppiD</name>
    <name evidence="12" type="ORF">Pla52n_35190</name>
</gene>
<keyword evidence="13" id="KW-1185">Reference proteome</keyword>
<dbReference type="InterPro" id="IPR000297">
    <property type="entry name" value="PPIase_PpiC"/>
</dbReference>
<keyword evidence="2" id="KW-1003">Cell membrane</keyword>
<proteinExistence type="predicted"/>
<keyword evidence="10" id="KW-0732">Signal</keyword>
<evidence type="ECO:0000256" key="9">
    <source>
        <dbReference type="SAM" id="MobiDB-lite"/>
    </source>
</evidence>
<dbReference type="InterPro" id="IPR052029">
    <property type="entry name" value="PpiD_chaperone"/>
</dbReference>
<reference evidence="12 13" key="1">
    <citation type="submission" date="2019-02" db="EMBL/GenBank/DDBJ databases">
        <title>Deep-cultivation of Planctomycetes and their phenomic and genomic characterization uncovers novel biology.</title>
        <authorList>
            <person name="Wiegand S."/>
            <person name="Jogler M."/>
            <person name="Boedeker C."/>
            <person name="Pinto D."/>
            <person name="Vollmers J."/>
            <person name="Rivas-Marin E."/>
            <person name="Kohn T."/>
            <person name="Peeters S.H."/>
            <person name="Heuer A."/>
            <person name="Rast P."/>
            <person name="Oberbeckmann S."/>
            <person name="Bunk B."/>
            <person name="Jeske O."/>
            <person name="Meyerdierks A."/>
            <person name="Storesund J.E."/>
            <person name="Kallscheuer N."/>
            <person name="Luecker S."/>
            <person name="Lage O.M."/>
            <person name="Pohl T."/>
            <person name="Merkel B.J."/>
            <person name="Hornburger P."/>
            <person name="Mueller R.-W."/>
            <person name="Bruemmer F."/>
            <person name="Labrenz M."/>
            <person name="Spormann A.M."/>
            <person name="Op Den Camp H."/>
            <person name="Overmann J."/>
            <person name="Amann R."/>
            <person name="Jetten M.S.M."/>
            <person name="Mascher T."/>
            <person name="Medema M.H."/>
            <person name="Devos D.P."/>
            <person name="Kaster A.-K."/>
            <person name="Ovreas L."/>
            <person name="Rohde M."/>
            <person name="Galperin M.Y."/>
            <person name="Jogler C."/>
        </authorList>
    </citation>
    <scope>NUCLEOTIDE SEQUENCE [LARGE SCALE GENOMIC DNA]</scope>
    <source>
        <strain evidence="12 13">Pla52n</strain>
    </source>
</reference>
<keyword evidence="8 12" id="KW-0413">Isomerase</keyword>
<feature type="compositionally biased region" description="Polar residues" evidence="9">
    <location>
        <begin position="413"/>
        <end position="422"/>
    </location>
</feature>
<keyword evidence="4" id="KW-0472">Membrane</keyword>
<dbReference type="SUPFAM" id="SSF54534">
    <property type="entry name" value="FKBP-like"/>
    <property type="match status" value="1"/>
</dbReference>
<evidence type="ECO:0000256" key="3">
    <source>
        <dbReference type="ARBA" id="ARBA00022519"/>
    </source>
</evidence>
<evidence type="ECO:0000259" key="11">
    <source>
        <dbReference type="PROSITE" id="PS50198"/>
    </source>
</evidence>
<evidence type="ECO:0000256" key="1">
    <source>
        <dbReference type="ARBA" id="ARBA00004382"/>
    </source>
</evidence>
<evidence type="ECO:0000256" key="5">
    <source>
        <dbReference type="ARBA" id="ARBA00023186"/>
    </source>
</evidence>
<evidence type="ECO:0000256" key="7">
    <source>
        <dbReference type="ARBA" id="ARBA00042775"/>
    </source>
</evidence>